<dbReference type="EMBL" id="QZAR01000106">
    <property type="protein sequence ID" value="THW88261.1"/>
    <property type="molecule type" value="Genomic_DNA"/>
</dbReference>
<dbReference type="Proteomes" id="UP000304928">
    <property type="component" value="Unassembled WGS sequence"/>
</dbReference>
<feature type="region of interest" description="Disordered" evidence="1">
    <location>
        <begin position="1"/>
        <end position="34"/>
    </location>
</feature>
<name>A0A4S9B652_AURPU</name>
<evidence type="ECO:0000256" key="1">
    <source>
        <dbReference type="SAM" id="MobiDB-lite"/>
    </source>
</evidence>
<proteinExistence type="predicted"/>
<evidence type="ECO:0000259" key="2">
    <source>
        <dbReference type="PROSITE" id="PS50181"/>
    </source>
</evidence>
<feature type="compositionally biased region" description="Polar residues" evidence="1">
    <location>
        <begin position="16"/>
        <end position="28"/>
    </location>
</feature>
<accession>A0A4S9B652</accession>
<dbReference type="PROSITE" id="PS50181">
    <property type="entry name" value="FBOX"/>
    <property type="match status" value="1"/>
</dbReference>
<comment type="caution">
    <text evidence="3">The sequence shown here is derived from an EMBL/GenBank/DDBJ whole genome shotgun (WGS) entry which is preliminary data.</text>
</comment>
<dbReference type="AlphaFoldDB" id="A0A4S9B652"/>
<protein>
    <recommendedName>
        <fullName evidence="2">F-box domain-containing protein</fullName>
    </recommendedName>
</protein>
<gene>
    <name evidence="3" type="ORF">D6D15_06109</name>
</gene>
<dbReference type="SUPFAM" id="SSF81383">
    <property type="entry name" value="F-box domain"/>
    <property type="match status" value="1"/>
</dbReference>
<dbReference type="InterPro" id="IPR001810">
    <property type="entry name" value="F-box_dom"/>
</dbReference>
<evidence type="ECO:0000313" key="4">
    <source>
        <dbReference type="Proteomes" id="UP000304928"/>
    </source>
</evidence>
<reference evidence="3 4" key="1">
    <citation type="submission" date="2018-10" db="EMBL/GenBank/DDBJ databases">
        <title>Fifty Aureobasidium pullulans genomes reveal a recombining polyextremotolerant generalist.</title>
        <authorList>
            <person name="Gostincar C."/>
            <person name="Turk M."/>
            <person name="Zajc J."/>
            <person name="Gunde-Cimerman N."/>
        </authorList>
    </citation>
    <scope>NUCLEOTIDE SEQUENCE [LARGE SCALE GENOMIC DNA]</scope>
    <source>
        <strain evidence="3 4">EXF-10507</strain>
    </source>
</reference>
<dbReference type="CDD" id="cd09917">
    <property type="entry name" value="F-box_SF"/>
    <property type="match status" value="1"/>
</dbReference>
<feature type="domain" description="F-box" evidence="2">
    <location>
        <begin position="40"/>
        <end position="86"/>
    </location>
</feature>
<dbReference type="InterPro" id="IPR036047">
    <property type="entry name" value="F-box-like_dom_sf"/>
</dbReference>
<dbReference type="SMART" id="SM00256">
    <property type="entry name" value="FBOX"/>
    <property type="match status" value="1"/>
</dbReference>
<sequence length="522" mass="59271">MSTEITALVHSPPRMPTTTSLPDESPQTKSRKLPPHRKYAKKFLTLPNEILLTISNAVDPEDLPNFRLTCKTLNDVSGKSFGEKRLAHRRFMFTEYSMNGLVELTAHPVFGPCVKSIMFSTHHLSNSMRTLLNTVRSKNLSDDEAMRMLRLIVGRYNQLRIFAHSTVLSSMLQAAFVSLATWGTSVSLGFFDDVQPTYRGSTTLHGFGFADAYQGLPFLNLTPSYQSARQFIASACRATNFRVASLMVDLHGQQDHNGMRESLLSLLLSDGRLQNIDYWIKMGSVDIGILSSQNRLEFKQITEFDGCLGVAENCRFELISLGKPMRVALFSWPFAVLHMESCSTYVDALLYILQSLADNLRVVELIEVAVWGEQNPGDGIDSLLSCLRDDMQLQTLILDEFRAMNKDYSGDTGIDVAIGRSWHGQAQICQGLRVFIDFGTDSWDGDDLDDYLLYGLHSKEEEERFQKRDDLEAKRWMEPNQYLEHEADRDRRKEERIQEFKKYRIKRDSAQAAMAAVEALKP</sequence>
<organism evidence="3 4">
    <name type="scientific">Aureobasidium pullulans</name>
    <name type="common">Black yeast</name>
    <name type="synonym">Pullularia pullulans</name>
    <dbReference type="NCBI Taxonomy" id="5580"/>
    <lineage>
        <taxon>Eukaryota</taxon>
        <taxon>Fungi</taxon>
        <taxon>Dikarya</taxon>
        <taxon>Ascomycota</taxon>
        <taxon>Pezizomycotina</taxon>
        <taxon>Dothideomycetes</taxon>
        <taxon>Dothideomycetidae</taxon>
        <taxon>Dothideales</taxon>
        <taxon>Saccotheciaceae</taxon>
        <taxon>Aureobasidium</taxon>
    </lineage>
</organism>
<dbReference type="Pfam" id="PF00646">
    <property type="entry name" value="F-box"/>
    <property type="match status" value="1"/>
</dbReference>
<evidence type="ECO:0000313" key="3">
    <source>
        <dbReference type="EMBL" id="THW88261.1"/>
    </source>
</evidence>